<sequence>MLPLVDALLTVLHLLIIGFNLFGWIFPATRKLHFIVIMLTAGSWFILGIWFGIGYCPITHWQWEVKEKLGEGNLPGSFITYFANKITGRQFTDDFVNKVTLVCFLAAVLLSVYVNFIKRNKGRR</sequence>
<protein>
    <submittedName>
        <fullName evidence="2">DUF2784 domain-containing protein</fullName>
    </submittedName>
</protein>
<dbReference type="InterPro" id="IPR021218">
    <property type="entry name" value="DUF2784"/>
</dbReference>
<dbReference type="EMBL" id="STFF01000010">
    <property type="protein sequence ID" value="THU32977.1"/>
    <property type="molecule type" value="Genomic_DNA"/>
</dbReference>
<keyword evidence="1" id="KW-0472">Membrane</keyword>
<dbReference type="Pfam" id="PF10861">
    <property type="entry name" value="DUF2784"/>
    <property type="match status" value="1"/>
</dbReference>
<feature type="transmembrane region" description="Helical" evidence="1">
    <location>
        <begin position="32"/>
        <end position="53"/>
    </location>
</feature>
<dbReference type="AlphaFoldDB" id="A0A4S8HDH0"/>
<organism evidence="2 3">
    <name type="scientific">Niastella caeni</name>
    <dbReference type="NCBI Taxonomy" id="2569763"/>
    <lineage>
        <taxon>Bacteria</taxon>
        <taxon>Pseudomonadati</taxon>
        <taxon>Bacteroidota</taxon>
        <taxon>Chitinophagia</taxon>
        <taxon>Chitinophagales</taxon>
        <taxon>Chitinophagaceae</taxon>
        <taxon>Niastella</taxon>
    </lineage>
</organism>
<reference evidence="2 3" key="1">
    <citation type="submission" date="2019-04" db="EMBL/GenBank/DDBJ databases">
        <title>Niastella caeni sp. nov., isolated from activated sludge.</title>
        <authorList>
            <person name="Sheng M."/>
        </authorList>
    </citation>
    <scope>NUCLEOTIDE SEQUENCE [LARGE SCALE GENOMIC DNA]</scope>
    <source>
        <strain evidence="2 3">HX-2-15</strain>
    </source>
</reference>
<evidence type="ECO:0000256" key="1">
    <source>
        <dbReference type="SAM" id="Phobius"/>
    </source>
</evidence>
<keyword evidence="3" id="KW-1185">Reference proteome</keyword>
<dbReference type="Proteomes" id="UP000306918">
    <property type="component" value="Unassembled WGS sequence"/>
</dbReference>
<feature type="transmembrane region" description="Helical" evidence="1">
    <location>
        <begin position="99"/>
        <end position="117"/>
    </location>
</feature>
<name>A0A4S8HDH0_9BACT</name>
<accession>A0A4S8HDH0</accession>
<dbReference type="OrthoDB" id="9813998at2"/>
<dbReference type="RefSeq" id="WP_136580167.1">
    <property type="nucleotide sequence ID" value="NZ_STFF01000010.1"/>
</dbReference>
<comment type="caution">
    <text evidence="2">The sequence shown here is derived from an EMBL/GenBank/DDBJ whole genome shotgun (WGS) entry which is preliminary data.</text>
</comment>
<keyword evidence="1" id="KW-1133">Transmembrane helix</keyword>
<evidence type="ECO:0000313" key="2">
    <source>
        <dbReference type="EMBL" id="THU32977.1"/>
    </source>
</evidence>
<proteinExistence type="predicted"/>
<keyword evidence="1" id="KW-0812">Transmembrane</keyword>
<gene>
    <name evidence="2" type="ORF">FAM09_26395</name>
</gene>
<evidence type="ECO:0000313" key="3">
    <source>
        <dbReference type="Proteomes" id="UP000306918"/>
    </source>
</evidence>
<feature type="transmembrane region" description="Helical" evidence="1">
    <location>
        <begin position="6"/>
        <end position="25"/>
    </location>
</feature>